<reference evidence="3" key="1">
    <citation type="submission" date="2020-06" db="EMBL/GenBank/DDBJ databases">
        <authorList>
            <consortium name="Plant Systems Biology data submission"/>
        </authorList>
    </citation>
    <scope>NUCLEOTIDE SEQUENCE</scope>
    <source>
        <strain evidence="3">D6</strain>
    </source>
</reference>
<dbReference type="Proteomes" id="UP001153069">
    <property type="component" value="Unassembled WGS sequence"/>
</dbReference>
<dbReference type="OrthoDB" id="73007at2759"/>
<comment type="caution">
    <text evidence="3">The sequence shown here is derived from an EMBL/GenBank/DDBJ whole genome shotgun (WGS) entry which is preliminary data.</text>
</comment>
<dbReference type="PROSITE" id="PS50191">
    <property type="entry name" value="CRAL_TRIO"/>
    <property type="match status" value="1"/>
</dbReference>
<evidence type="ECO:0000313" key="3">
    <source>
        <dbReference type="EMBL" id="CAB9509061.1"/>
    </source>
</evidence>
<feature type="region of interest" description="Disordered" evidence="1">
    <location>
        <begin position="97"/>
        <end position="126"/>
    </location>
</feature>
<gene>
    <name evidence="3" type="ORF">SEMRO_373_G129051.1</name>
</gene>
<name>A0A9N8DUR7_9STRA</name>
<dbReference type="PANTHER" id="PTHR23324">
    <property type="entry name" value="SEC14 RELATED PROTEIN"/>
    <property type="match status" value="1"/>
</dbReference>
<proteinExistence type="predicted"/>
<keyword evidence="4" id="KW-1185">Reference proteome</keyword>
<feature type="domain" description="CRAL-TRIO" evidence="2">
    <location>
        <begin position="130"/>
        <end position="309"/>
    </location>
</feature>
<accession>A0A9N8DUR7</accession>
<dbReference type="PANTHER" id="PTHR23324:SF83">
    <property type="entry name" value="SEC14-LIKE PROTEIN 2"/>
    <property type="match status" value="1"/>
</dbReference>
<evidence type="ECO:0000313" key="4">
    <source>
        <dbReference type="Proteomes" id="UP001153069"/>
    </source>
</evidence>
<dbReference type="CDD" id="cd00170">
    <property type="entry name" value="SEC14"/>
    <property type="match status" value="1"/>
</dbReference>
<dbReference type="GO" id="GO:0005737">
    <property type="term" value="C:cytoplasm"/>
    <property type="evidence" value="ECO:0007669"/>
    <property type="project" value="TreeGrafter"/>
</dbReference>
<dbReference type="Gene3D" id="3.40.525.10">
    <property type="entry name" value="CRAL-TRIO lipid binding domain"/>
    <property type="match status" value="1"/>
</dbReference>
<dbReference type="InterPro" id="IPR036865">
    <property type="entry name" value="CRAL-TRIO_dom_sf"/>
</dbReference>
<dbReference type="EMBL" id="CAICTM010000372">
    <property type="protein sequence ID" value="CAB9509061.1"/>
    <property type="molecule type" value="Genomic_DNA"/>
</dbReference>
<dbReference type="SUPFAM" id="SSF52087">
    <property type="entry name" value="CRAL/TRIO domain"/>
    <property type="match status" value="1"/>
</dbReference>
<dbReference type="SMART" id="SM00516">
    <property type="entry name" value="SEC14"/>
    <property type="match status" value="1"/>
</dbReference>
<protein>
    <recommendedName>
        <fullName evidence="2">CRAL-TRIO domain-containing protein</fullName>
    </recommendedName>
</protein>
<evidence type="ECO:0000256" key="1">
    <source>
        <dbReference type="SAM" id="MobiDB-lite"/>
    </source>
</evidence>
<evidence type="ECO:0000259" key="2">
    <source>
        <dbReference type="PROSITE" id="PS50191"/>
    </source>
</evidence>
<sequence>MTSWIWMKGIDAAIAEKPIDPVCPEDHRPAVADLIKKHSEKIAKIKGVLEDDPLYNPTKHDDLWILRFWLSHKKSKTAIAAAKHTLEFRDKHKLDEKDIRSVPPHQVKLKGDNNSNNNDNEQDDDMHTQKVAEFMSKWKRDAMVLTLPDKERGVVGFIRIKSMDHHKLVAEMSEDYWLDIYLYISEWAHQWLDYVTRTTGRLTKSIRIVDGSGLSIRMFNRECSMRDGRAMALMEDCYPQSLEVVYLCDPPAFIKAVWKILTLVVPKRVMEKFDMINPTKNEKEREHLYRHISNDNLPVEYGGKNKVAVEDWSVPVA</sequence>
<dbReference type="Pfam" id="PF00650">
    <property type="entry name" value="CRAL_TRIO"/>
    <property type="match status" value="1"/>
</dbReference>
<organism evidence="3 4">
    <name type="scientific">Seminavis robusta</name>
    <dbReference type="NCBI Taxonomy" id="568900"/>
    <lineage>
        <taxon>Eukaryota</taxon>
        <taxon>Sar</taxon>
        <taxon>Stramenopiles</taxon>
        <taxon>Ochrophyta</taxon>
        <taxon>Bacillariophyta</taxon>
        <taxon>Bacillariophyceae</taxon>
        <taxon>Bacillariophycidae</taxon>
        <taxon>Naviculales</taxon>
        <taxon>Naviculaceae</taxon>
        <taxon>Seminavis</taxon>
    </lineage>
</organism>
<dbReference type="AlphaFoldDB" id="A0A9N8DUR7"/>
<dbReference type="InterPro" id="IPR051064">
    <property type="entry name" value="SEC14/CRAL-TRIO_domain"/>
</dbReference>
<dbReference type="InterPro" id="IPR001251">
    <property type="entry name" value="CRAL-TRIO_dom"/>
</dbReference>